<dbReference type="InterPro" id="IPR003680">
    <property type="entry name" value="Flavodoxin_fold"/>
</dbReference>
<dbReference type="EMBL" id="QCYK01000002">
    <property type="protein sequence ID" value="PUZ25418.1"/>
    <property type="molecule type" value="Genomic_DNA"/>
</dbReference>
<accession>A0A2T7BGK7</accession>
<proteinExistence type="predicted"/>
<reference evidence="2 3" key="1">
    <citation type="submission" date="2018-04" db="EMBL/GenBank/DDBJ databases">
        <title>Chitinophaga fuyangensis sp. nov., isolated from soil in a chemical factory.</title>
        <authorList>
            <person name="Chen K."/>
        </authorList>
    </citation>
    <scope>NUCLEOTIDE SEQUENCE [LARGE SCALE GENOMIC DNA]</scope>
    <source>
        <strain evidence="2 3">LY-1</strain>
    </source>
</reference>
<dbReference type="RefSeq" id="WP_108687256.1">
    <property type="nucleotide sequence ID" value="NZ_QCYK01000002.1"/>
</dbReference>
<evidence type="ECO:0000259" key="1">
    <source>
        <dbReference type="Pfam" id="PF02525"/>
    </source>
</evidence>
<dbReference type="OrthoDB" id="652200at2"/>
<dbReference type="SUPFAM" id="SSF52218">
    <property type="entry name" value="Flavoproteins"/>
    <property type="match status" value="1"/>
</dbReference>
<dbReference type="Gene3D" id="3.40.50.360">
    <property type="match status" value="1"/>
</dbReference>
<dbReference type="InterPro" id="IPR029039">
    <property type="entry name" value="Flavoprotein-like_sf"/>
</dbReference>
<evidence type="ECO:0000313" key="3">
    <source>
        <dbReference type="Proteomes" id="UP000244450"/>
    </source>
</evidence>
<sequence>MKNLLILHGDADRNSICYQFAAAYQEGAERGGAIVKEIHIMDLKFNSNKQFNNTISPLEPDLQAALEKILWANHLVLFCTVNKDSIPSRLSGFFDRLFAPGQVASAKTPVPAMMYSGKTARIVSVLDEESWKIWQETKLPTYHSIKRTVLERCRINPVRTCTIGFVHSPMNEYAKKWREKLYSLGEKFM</sequence>
<gene>
    <name evidence="2" type="ORF">DCC81_14095</name>
</gene>
<keyword evidence="3" id="KW-1185">Reference proteome</keyword>
<dbReference type="Pfam" id="PF02525">
    <property type="entry name" value="Flavodoxin_2"/>
    <property type="match status" value="1"/>
</dbReference>
<evidence type="ECO:0000313" key="2">
    <source>
        <dbReference type="EMBL" id="PUZ25418.1"/>
    </source>
</evidence>
<organism evidence="2 3">
    <name type="scientific">Chitinophaga parva</name>
    <dbReference type="NCBI Taxonomy" id="2169414"/>
    <lineage>
        <taxon>Bacteria</taxon>
        <taxon>Pseudomonadati</taxon>
        <taxon>Bacteroidota</taxon>
        <taxon>Chitinophagia</taxon>
        <taxon>Chitinophagales</taxon>
        <taxon>Chitinophagaceae</taxon>
        <taxon>Chitinophaga</taxon>
    </lineage>
</organism>
<dbReference type="AlphaFoldDB" id="A0A2T7BGK7"/>
<comment type="caution">
    <text evidence="2">The sequence shown here is derived from an EMBL/GenBank/DDBJ whole genome shotgun (WGS) entry which is preliminary data.</text>
</comment>
<name>A0A2T7BGK7_9BACT</name>
<feature type="domain" description="Flavodoxin-like fold" evidence="1">
    <location>
        <begin position="2"/>
        <end position="178"/>
    </location>
</feature>
<protein>
    <submittedName>
        <fullName evidence="2">NADPH:quinone reductase</fullName>
    </submittedName>
</protein>
<dbReference type="Proteomes" id="UP000244450">
    <property type="component" value="Unassembled WGS sequence"/>
</dbReference>